<sequence length="140" mass="15771">MARPEDTVASQQNNQHSFFTDLLEKVILTLRPRFAISAGNIGAAESPDNTLENVSNRFEALEVEELEIEELAQDQDTDTSAATATPAKVPASTYELVPSKSEEEQESEKLFVVFCLFDDLAQSCTFISKLWLDLRLRRWT</sequence>
<keyword evidence="4" id="KW-1185">Reference proteome</keyword>
<dbReference type="InterPro" id="IPR046539">
    <property type="entry name" value="DUF6604"/>
</dbReference>
<feature type="domain" description="DUF6604" evidence="2">
    <location>
        <begin position="5"/>
        <end position="135"/>
    </location>
</feature>
<name>A0ABR4PJV2_9HELO</name>
<feature type="region of interest" description="Disordered" evidence="1">
    <location>
        <begin position="72"/>
        <end position="105"/>
    </location>
</feature>
<reference evidence="3 4" key="1">
    <citation type="submission" date="2024-06" db="EMBL/GenBank/DDBJ databases">
        <title>Complete genome of Phlyctema vagabunda strain 19-DSS-EL-015.</title>
        <authorList>
            <person name="Fiorenzani C."/>
        </authorList>
    </citation>
    <scope>NUCLEOTIDE SEQUENCE [LARGE SCALE GENOMIC DNA]</scope>
    <source>
        <strain evidence="3 4">19-DSS-EL-015</strain>
    </source>
</reference>
<dbReference type="Pfam" id="PF20253">
    <property type="entry name" value="DUF6604"/>
    <property type="match status" value="1"/>
</dbReference>
<evidence type="ECO:0000259" key="2">
    <source>
        <dbReference type="Pfam" id="PF20253"/>
    </source>
</evidence>
<evidence type="ECO:0000313" key="3">
    <source>
        <dbReference type="EMBL" id="KAL3423590.1"/>
    </source>
</evidence>
<comment type="caution">
    <text evidence="3">The sequence shown here is derived from an EMBL/GenBank/DDBJ whole genome shotgun (WGS) entry which is preliminary data.</text>
</comment>
<dbReference type="Proteomes" id="UP001629113">
    <property type="component" value="Unassembled WGS sequence"/>
</dbReference>
<evidence type="ECO:0000256" key="1">
    <source>
        <dbReference type="SAM" id="MobiDB-lite"/>
    </source>
</evidence>
<dbReference type="PANTHER" id="PTHR38795">
    <property type="entry name" value="DUF6604 DOMAIN-CONTAINING PROTEIN"/>
    <property type="match status" value="1"/>
</dbReference>
<protein>
    <recommendedName>
        <fullName evidence="2">DUF6604 domain-containing protein</fullName>
    </recommendedName>
</protein>
<dbReference type="EMBL" id="JBFCZG010000004">
    <property type="protein sequence ID" value="KAL3423590.1"/>
    <property type="molecule type" value="Genomic_DNA"/>
</dbReference>
<organism evidence="3 4">
    <name type="scientific">Phlyctema vagabunda</name>
    <dbReference type="NCBI Taxonomy" id="108571"/>
    <lineage>
        <taxon>Eukaryota</taxon>
        <taxon>Fungi</taxon>
        <taxon>Dikarya</taxon>
        <taxon>Ascomycota</taxon>
        <taxon>Pezizomycotina</taxon>
        <taxon>Leotiomycetes</taxon>
        <taxon>Helotiales</taxon>
        <taxon>Dermateaceae</taxon>
        <taxon>Phlyctema</taxon>
    </lineage>
</organism>
<gene>
    <name evidence="3" type="ORF">PVAG01_05337</name>
</gene>
<evidence type="ECO:0000313" key="4">
    <source>
        <dbReference type="Proteomes" id="UP001629113"/>
    </source>
</evidence>
<proteinExistence type="predicted"/>
<dbReference type="PANTHER" id="PTHR38795:SF1">
    <property type="entry name" value="DUF6604 DOMAIN-CONTAINING PROTEIN"/>
    <property type="match status" value="1"/>
</dbReference>
<accession>A0ABR4PJV2</accession>